<evidence type="ECO:0000256" key="7">
    <source>
        <dbReference type="ARBA" id="ARBA00023136"/>
    </source>
</evidence>
<keyword evidence="3 8" id="KW-0813">Transport</keyword>
<dbReference type="InterPro" id="IPR050189">
    <property type="entry name" value="MFS_Efflux_Transporters"/>
</dbReference>
<evidence type="ECO:0000313" key="11">
    <source>
        <dbReference type="Proteomes" id="UP001183127"/>
    </source>
</evidence>
<dbReference type="EMBL" id="CP132921">
    <property type="protein sequence ID" value="WMW04041.1"/>
    <property type="molecule type" value="Genomic_DNA"/>
</dbReference>
<sequence>MFTLRSLTPWGWSCLLLALVCLPRVALDLYLPAWPQMAQALEVPPAQVQFSLTAYMLGYALCMLLAGPLCDLWGRRPLLLAGLGLYGVATLGCLLAVDLPSLCVARFFQALGGCCGPLVARVMVRDRFAADEQARLLGLLSSGMAIAPLLAPAFGSLLLEVLGWRGLFGGLLIIGLLSQVQAVRYLPETRPFDASPAHLCQAWRQVLGSRVFWRSSLVIGCAYCSYFPFISESSLLLQHGLGLSPQVYGLVLGGTVAAYAAGSRCYGLLVRRLGNERVIILGCAINLAGSAALLALQLAGVSLWTLPLALLPVMLSVGLIIPACQWAVLQPFAAIAGTASGGFFFVQMLLTALSSALTGAWSDGSAWPMVGMTVVASALLPGVLWLTASRSRARTKHALLAGE</sequence>
<dbReference type="NCBIfam" id="TIGR00710">
    <property type="entry name" value="efflux_Bcr_CflA"/>
    <property type="match status" value="1"/>
</dbReference>
<evidence type="ECO:0000256" key="1">
    <source>
        <dbReference type="ARBA" id="ARBA00004651"/>
    </source>
</evidence>
<dbReference type="Pfam" id="PF07690">
    <property type="entry name" value="MFS_1"/>
    <property type="match status" value="1"/>
</dbReference>
<comment type="caution">
    <text evidence="8">Lacks conserved residue(s) required for the propagation of feature annotation.</text>
</comment>
<reference evidence="10 11" key="1">
    <citation type="submission" date="2023-08" db="EMBL/GenBank/DDBJ databases">
        <title>Complete Genome Sequence of Pseudomonas entomophila TVIN A01.</title>
        <authorList>
            <person name="Shelke T."/>
            <person name="Mahar N.S."/>
            <person name="Gupta I."/>
            <person name="Gupta V."/>
        </authorList>
    </citation>
    <scope>NUCLEOTIDE SEQUENCE [LARGE SCALE GENOMIC DNA]</scope>
    <source>
        <strain evidence="10 11">TVIN-A01</strain>
    </source>
</reference>
<protein>
    <recommendedName>
        <fullName evidence="8">Bcr/CflA family efflux transporter</fullName>
    </recommendedName>
</protein>
<gene>
    <name evidence="10" type="ORF">RAH46_17080</name>
</gene>
<keyword evidence="8" id="KW-0997">Cell inner membrane</keyword>
<keyword evidence="5 8" id="KW-0812">Transmembrane</keyword>
<dbReference type="InterPro" id="IPR011701">
    <property type="entry name" value="MFS"/>
</dbReference>
<feature type="transmembrane region" description="Helical" evidence="8">
    <location>
        <begin position="103"/>
        <end position="124"/>
    </location>
</feature>
<evidence type="ECO:0000256" key="6">
    <source>
        <dbReference type="ARBA" id="ARBA00022989"/>
    </source>
</evidence>
<feature type="transmembrane region" description="Helical" evidence="8">
    <location>
        <begin position="247"/>
        <end position="266"/>
    </location>
</feature>
<keyword evidence="6 8" id="KW-1133">Transmembrane helix</keyword>
<evidence type="ECO:0000313" key="10">
    <source>
        <dbReference type="EMBL" id="WMW04041.1"/>
    </source>
</evidence>
<dbReference type="InterPro" id="IPR036259">
    <property type="entry name" value="MFS_trans_sf"/>
</dbReference>
<dbReference type="Proteomes" id="UP001183127">
    <property type="component" value="Chromosome"/>
</dbReference>
<comment type="subcellular location">
    <subcellularLocation>
        <location evidence="8">Cell inner membrane</location>
        <topology evidence="8">Multi-pass membrane protein</topology>
    </subcellularLocation>
    <subcellularLocation>
        <location evidence="1">Cell membrane</location>
        <topology evidence="1">Multi-pass membrane protein</topology>
    </subcellularLocation>
</comment>
<evidence type="ECO:0000256" key="4">
    <source>
        <dbReference type="ARBA" id="ARBA00022475"/>
    </source>
</evidence>
<evidence type="ECO:0000256" key="8">
    <source>
        <dbReference type="RuleBase" id="RU365088"/>
    </source>
</evidence>
<evidence type="ECO:0000256" key="5">
    <source>
        <dbReference type="ARBA" id="ARBA00022692"/>
    </source>
</evidence>
<dbReference type="SUPFAM" id="SSF103473">
    <property type="entry name" value="MFS general substrate transporter"/>
    <property type="match status" value="1"/>
</dbReference>
<feature type="transmembrane region" description="Helical" evidence="8">
    <location>
        <begin position="77"/>
        <end position="97"/>
    </location>
</feature>
<feature type="transmembrane region" description="Helical" evidence="8">
    <location>
        <begin position="211"/>
        <end position="231"/>
    </location>
</feature>
<dbReference type="PROSITE" id="PS50850">
    <property type="entry name" value="MFS"/>
    <property type="match status" value="1"/>
</dbReference>
<dbReference type="CDD" id="cd17320">
    <property type="entry name" value="MFS_MdfA_MDR_like"/>
    <property type="match status" value="1"/>
</dbReference>
<feature type="transmembrane region" description="Helical" evidence="8">
    <location>
        <begin position="136"/>
        <end position="155"/>
    </location>
</feature>
<dbReference type="Gene3D" id="1.20.1720.10">
    <property type="entry name" value="Multidrug resistance protein D"/>
    <property type="match status" value="1"/>
</dbReference>
<dbReference type="PANTHER" id="PTHR43124">
    <property type="entry name" value="PURINE EFFLUX PUMP PBUE"/>
    <property type="match status" value="1"/>
</dbReference>
<keyword evidence="4" id="KW-1003">Cell membrane</keyword>
<feature type="domain" description="Major facilitator superfamily (MFS) profile" evidence="9">
    <location>
        <begin position="1"/>
        <end position="394"/>
    </location>
</feature>
<feature type="transmembrane region" description="Helical" evidence="8">
    <location>
        <begin position="278"/>
        <end position="300"/>
    </location>
</feature>
<dbReference type="GeneID" id="32805557"/>
<name>A0ABY9QK54_9PSED</name>
<organism evidence="10 11">
    <name type="scientific">Pseudomonas entomophila</name>
    <dbReference type="NCBI Taxonomy" id="312306"/>
    <lineage>
        <taxon>Bacteria</taxon>
        <taxon>Pseudomonadati</taxon>
        <taxon>Pseudomonadota</taxon>
        <taxon>Gammaproteobacteria</taxon>
        <taxon>Pseudomonadales</taxon>
        <taxon>Pseudomonadaceae</taxon>
        <taxon>Pseudomonas</taxon>
    </lineage>
</organism>
<evidence type="ECO:0000259" key="9">
    <source>
        <dbReference type="PROSITE" id="PS50850"/>
    </source>
</evidence>
<feature type="transmembrane region" description="Helical" evidence="8">
    <location>
        <begin position="306"/>
        <end position="329"/>
    </location>
</feature>
<dbReference type="PANTHER" id="PTHR43124:SF3">
    <property type="entry name" value="CHLORAMPHENICOL EFFLUX PUMP RV0191"/>
    <property type="match status" value="1"/>
</dbReference>
<keyword evidence="11" id="KW-1185">Reference proteome</keyword>
<evidence type="ECO:0000256" key="3">
    <source>
        <dbReference type="ARBA" id="ARBA00022448"/>
    </source>
</evidence>
<accession>A0ABY9QK54</accession>
<dbReference type="InterPro" id="IPR004812">
    <property type="entry name" value="Efflux_drug-R_Bcr/CmlA"/>
</dbReference>
<comment type="similarity">
    <text evidence="2 8">Belongs to the major facilitator superfamily. Bcr/CmlA family.</text>
</comment>
<feature type="transmembrane region" description="Helical" evidence="8">
    <location>
        <begin position="50"/>
        <end position="70"/>
    </location>
</feature>
<dbReference type="InterPro" id="IPR020846">
    <property type="entry name" value="MFS_dom"/>
</dbReference>
<keyword evidence="7 8" id="KW-0472">Membrane</keyword>
<feature type="transmembrane region" description="Helical" evidence="8">
    <location>
        <begin position="161"/>
        <end position="180"/>
    </location>
</feature>
<feature type="transmembrane region" description="Helical" evidence="8">
    <location>
        <begin position="367"/>
        <end position="388"/>
    </location>
</feature>
<dbReference type="RefSeq" id="WP_011533583.1">
    <property type="nucleotide sequence ID" value="NZ_CP132921.1"/>
</dbReference>
<proteinExistence type="inferred from homology"/>
<evidence type="ECO:0000256" key="2">
    <source>
        <dbReference type="ARBA" id="ARBA00006236"/>
    </source>
</evidence>